<keyword evidence="1" id="KW-1133">Transmembrane helix</keyword>
<dbReference type="PIR" id="S74688">
    <property type="entry name" value="S74688"/>
</dbReference>
<dbReference type="GO" id="GO:0022857">
    <property type="term" value="F:transmembrane transporter activity"/>
    <property type="evidence" value="ECO:0007669"/>
    <property type="project" value="InterPro"/>
</dbReference>
<dbReference type="Proteomes" id="UP000001425">
    <property type="component" value="Chromosome"/>
</dbReference>
<dbReference type="Pfam" id="PF07690">
    <property type="entry name" value="MFS_1"/>
    <property type="match status" value="1"/>
</dbReference>
<dbReference type="eggNOG" id="COG2211">
    <property type="taxonomic scope" value="Bacteria"/>
</dbReference>
<feature type="transmembrane region" description="Helical" evidence="1">
    <location>
        <begin position="111"/>
        <end position="131"/>
    </location>
</feature>
<feature type="transmembrane region" description="Helical" evidence="1">
    <location>
        <begin position="12"/>
        <end position="34"/>
    </location>
</feature>
<feature type="transmembrane region" description="Helical" evidence="1">
    <location>
        <begin position="303"/>
        <end position="321"/>
    </location>
</feature>
<dbReference type="Gene3D" id="1.20.1250.20">
    <property type="entry name" value="MFS general substrate transporter like domains"/>
    <property type="match status" value="1"/>
</dbReference>
<dbReference type="PaxDb" id="1148-1651913"/>
<keyword evidence="1" id="KW-0472">Membrane</keyword>
<keyword evidence="3" id="KW-1185">Reference proteome</keyword>
<feature type="transmembrane region" description="Helical" evidence="1">
    <location>
        <begin position="168"/>
        <end position="192"/>
    </location>
</feature>
<dbReference type="SMR" id="P72824"/>
<feature type="transmembrane region" description="Helical" evidence="1">
    <location>
        <begin position="212"/>
        <end position="230"/>
    </location>
</feature>
<evidence type="ECO:0000313" key="3">
    <source>
        <dbReference type="Proteomes" id="UP000001425"/>
    </source>
</evidence>
<dbReference type="PANTHER" id="PTHR23528">
    <property type="match status" value="1"/>
</dbReference>
<feature type="transmembrane region" description="Helical" evidence="1">
    <location>
        <begin position="80"/>
        <end position="105"/>
    </location>
</feature>
<protein>
    <submittedName>
        <fullName evidence="2">Sll1200 protein</fullName>
    </submittedName>
</protein>
<accession>P72824</accession>
<dbReference type="EnsemblBacteria" id="BAA16839">
    <property type="protein sequence ID" value="BAA16839"/>
    <property type="gene ID" value="BAA16839"/>
</dbReference>
<dbReference type="PANTHER" id="PTHR23528:SF1">
    <property type="entry name" value="MAJOR FACILITATOR SUPERFAMILY (MFS) PROFILE DOMAIN-CONTAINING PROTEIN"/>
    <property type="match status" value="1"/>
</dbReference>
<dbReference type="InterPro" id="IPR011701">
    <property type="entry name" value="MFS"/>
</dbReference>
<feature type="transmembrane region" description="Helical" evidence="1">
    <location>
        <begin position="143"/>
        <end position="162"/>
    </location>
</feature>
<evidence type="ECO:0000256" key="1">
    <source>
        <dbReference type="SAM" id="Phobius"/>
    </source>
</evidence>
<reference evidence="2 3" key="1">
    <citation type="journal article" date="1995" name="DNA Res.">
        <title>Sequence analysis of the genome of the unicellular cyanobacterium Synechocystis sp. strain PCC6803. I. Sequence features in the 1 Mb region from map positions 64% to 92% of the genome.</title>
        <authorList>
            <person name="Kaneko T."/>
            <person name="Tanaka A."/>
            <person name="Sato S."/>
            <person name="Kotani H."/>
            <person name="Sazuka T."/>
            <person name="Miyajima N."/>
            <person name="Sugiura M."/>
            <person name="Tabata S."/>
        </authorList>
    </citation>
    <scope>NUCLEOTIDE SEQUENCE [LARGE SCALE GENOMIC DNA]</scope>
    <source>
        <strain evidence="3">ATCC 27184 / PCC 6803 / Kazusa</strain>
    </source>
</reference>
<dbReference type="EMBL" id="BA000022">
    <property type="protein sequence ID" value="BAA16839.1"/>
    <property type="molecule type" value="Genomic_DNA"/>
</dbReference>
<feature type="transmembrane region" description="Helical" evidence="1">
    <location>
        <begin position="46"/>
        <end position="68"/>
    </location>
</feature>
<keyword evidence="1" id="KW-0812">Transmembrane</keyword>
<proteinExistence type="predicted"/>
<feature type="transmembrane region" description="Helical" evidence="1">
    <location>
        <begin position="358"/>
        <end position="378"/>
    </location>
</feature>
<dbReference type="KEGG" id="syn:sll1200"/>
<sequence>MGQYSAVLWRRVWGIALVQGSVTLMWITYRLYLGDLLKGWGFSPEFVVGLLTFEMVLGVVMEPLFGALSDRQQQNLGTRFPLISLGVILAAGFFLLIPLVFFLPIANVARFLLPSLAIAWAIAMTLFRSPTMVLIGQCAPTNQLPLAMGVLSLVGGIVATFRQPMGKWLLSLGSLPAFLLGSVVLLGASLFLSRVLPPIEKKEAISPATVRAFPWIAMVNIALFAIGTTWGTRVLMLVLTKQLEGISNGLMGLQFLLALMALPAGWLIRKTGHPVASLTTALGLLVLTLFCLLNGFWLPAIAFSWLLGSSILNNGLIPLLLEILQGNQTGVGIGLYFGCVGLAGDVFTRYWSTQSSQMHGGLGLAMLVMSTLLCARYWQGFRVPNKKGAGD</sequence>
<dbReference type="SUPFAM" id="SSF103473">
    <property type="entry name" value="MFS general substrate transporter"/>
    <property type="match status" value="1"/>
</dbReference>
<dbReference type="STRING" id="1148.gene:10497697"/>
<organism evidence="2 3">
    <name type="scientific">Synechocystis sp. (strain ATCC 27184 / PCC 6803 / Kazusa)</name>
    <dbReference type="NCBI Taxonomy" id="1111708"/>
    <lineage>
        <taxon>Bacteria</taxon>
        <taxon>Bacillati</taxon>
        <taxon>Cyanobacteriota</taxon>
        <taxon>Cyanophyceae</taxon>
        <taxon>Synechococcales</taxon>
        <taxon>Merismopediaceae</taxon>
        <taxon>Synechocystis</taxon>
    </lineage>
</organism>
<dbReference type="InterPro" id="IPR036259">
    <property type="entry name" value="MFS_trans_sf"/>
</dbReference>
<evidence type="ECO:0000313" key="2">
    <source>
        <dbReference type="EMBL" id="BAA16839.1"/>
    </source>
</evidence>
<gene>
    <name evidence="2" type="ordered locus">sll1200</name>
</gene>
<dbReference type="InParanoid" id="P72824"/>
<feature type="transmembrane region" description="Helical" evidence="1">
    <location>
        <begin position="250"/>
        <end position="268"/>
    </location>
</feature>
<feature type="transmembrane region" description="Helical" evidence="1">
    <location>
        <begin position="333"/>
        <end position="352"/>
    </location>
</feature>
<feature type="transmembrane region" description="Helical" evidence="1">
    <location>
        <begin position="275"/>
        <end position="297"/>
    </location>
</feature>
<reference evidence="2 3" key="2">
    <citation type="journal article" date="1996" name="DNA Res.">
        <title>Sequence analysis of the genome of the unicellular cyanobacterium Synechocystis sp. strain PCC6803. II. Sequence determination of the entire genome and assignment of potential protein-coding regions.</title>
        <authorList>
            <person name="Kaneko T."/>
            <person name="Sato S."/>
            <person name="Kotani H."/>
            <person name="Tanaka A."/>
            <person name="Asamizu E."/>
            <person name="Nakamura Y."/>
            <person name="Miyajima N."/>
            <person name="Hirosawa M."/>
            <person name="Sugiura M."/>
            <person name="Sasamoto S."/>
            <person name="Kimura T."/>
            <person name="Hosouchi T."/>
            <person name="Matsuno A."/>
            <person name="Muraki A."/>
            <person name="Nakazaki N."/>
            <person name="Naruo K."/>
            <person name="Okumura S."/>
            <person name="Shimpo S."/>
            <person name="Takeuchi C."/>
            <person name="Wada T."/>
            <person name="Watanabe A."/>
            <person name="Yamada M."/>
            <person name="Yasuda M."/>
            <person name="Tabata S."/>
        </authorList>
    </citation>
    <scope>NUCLEOTIDE SEQUENCE [LARGE SCALE GENOMIC DNA]</scope>
    <source>
        <strain evidence="3">ATCC 27184 / PCC 6803 / Kazusa</strain>
    </source>
</reference>
<dbReference type="AlphaFoldDB" id="P72824"/>
<name>P72824_SYNY3</name>